<organism evidence="2 3">
    <name type="scientific">Phialemonium thermophilum</name>
    <dbReference type="NCBI Taxonomy" id="223376"/>
    <lineage>
        <taxon>Eukaryota</taxon>
        <taxon>Fungi</taxon>
        <taxon>Dikarya</taxon>
        <taxon>Ascomycota</taxon>
        <taxon>Pezizomycotina</taxon>
        <taxon>Sordariomycetes</taxon>
        <taxon>Sordariomycetidae</taxon>
        <taxon>Cephalothecales</taxon>
        <taxon>Cephalothecaceae</taxon>
        <taxon>Phialemonium</taxon>
    </lineage>
</organism>
<reference evidence="2 3" key="1">
    <citation type="journal article" date="2024" name="Commun. Biol.">
        <title>Comparative genomic analysis of thermophilic fungi reveals convergent evolutionary adaptations and gene losses.</title>
        <authorList>
            <person name="Steindorff A.S."/>
            <person name="Aguilar-Pontes M.V."/>
            <person name="Robinson A.J."/>
            <person name="Andreopoulos B."/>
            <person name="LaButti K."/>
            <person name="Kuo A."/>
            <person name="Mondo S."/>
            <person name="Riley R."/>
            <person name="Otillar R."/>
            <person name="Haridas S."/>
            <person name="Lipzen A."/>
            <person name="Grimwood J."/>
            <person name="Schmutz J."/>
            <person name="Clum A."/>
            <person name="Reid I.D."/>
            <person name="Moisan M.C."/>
            <person name="Butler G."/>
            <person name="Nguyen T.T.M."/>
            <person name="Dewar K."/>
            <person name="Conant G."/>
            <person name="Drula E."/>
            <person name="Henrissat B."/>
            <person name="Hansel C."/>
            <person name="Singer S."/>
            <person name="Hutchinson M.I."/>
            <person name="de Vries R.P."/>
            <person name="Natvig D.O."/>
            <person name="Powell A.J."/>
            <person name="Tsang A."/>
            <person name="Grigoriev I.V."/>
        </authorList>
    </citation>
    <scope>NUCLEOTIDE SEQUENCE [LARGE SCALE GENOMIC DNA]</scope>
    <source>
        <strain evidence="2 3">ATCC 24622</strain>
    </source>
</reference>
<dbReference type="EMBL" id="JAZHXJ010000963">
    <property type="protein sequence ID" value="KAL1847679.1"/>
    <property type="molecule type" value="Genomic_DNA"/>
</dbReference>
<feature type="transmembrane region" description="Helical" evidence="1">
    <location>
        <begin position="15"/>
        <end position="41"/>
    </location>
</feature>
<keyword evidence="1" id="KW-0812">Transmembrane</keyword>
<comment type="caution">
    <text evidence="2">The sequence shown here is derived from an EMBL/GenBank/DDBJ whole genome shotgun (WGS) entry which is preliminary data.</text>
</comment>
<keyword evidence="1" id="KW-1133">Transmembrane helix</keyword>
<accession>A0ABR3VXI7</accession>
<protein>
    <recommendedName>
        <fullName evidence="4">Secreted protein</fullName>
    </recommendedName>
</protein>
<evidence type="ECO:0008006" key="4">
    <source>
        <dbReference type="Google" id="ProtNLM"/>
    </source>
</evidence>
<name>A0ABR3VXI7_9PEZI</name>
<keyword evidence="1" id="KW-0472">Membrane</keyword>
<evidence type="ECO:0000256" key="1">
    <source>
        <dbReference type="SAM" id="Phobius"/>
    </source>
</evidence>
<evidence type="ECO:0000313" key="2">
    <source>
        <dbReference type="EMBL" id="KAL1847679.1"/>
    </source>
</evidence>
<keyword evidence="3" id="KW-1185">Reference proteome</keyword>
<proteinExistence type="predicted"/>
<gene>
    <name evidence="2" type="ORF">VTK73DRAFT_10298</name>
</gene>
<dbReference type="Proteomes" id="UP001586593">
    <property type="component" value="Unassembled WGS sequence"/>
</dbReference>
<sequence>MGSLISPSCNVEPCWLLLLTVLVTSIDTLAVLLQLCQVATVNVKYLIRDKSSAYSRHSCVIARDEEDYCTFSSLVTHLTSSA</sequence>
<evidence type="ECO:0000313" key="3">
    <source>
        <dbReference type="Proteomes" id="UP001586593"/>
    </source>
</evidence>